<dbReference type="Gene3D" id="2.40.70.10">
    <property type="entry name" value="Acid Proteases"/>
    <property type="match status" value="1"/>
</dbReference>
<evidence type="ECO:0000313" key="2">
    <source>
        <dbReference type="Proteomes" id="UP000321947"/>
    </source>
</evidence>
<gene>
    <name evidence="1" type="ORF">E5676_scaffold139G00300</name>
</gene>
<sequence>MAETEGRTIDKSYNDQNKFKKVEMPVFTGEDFVPKEEFEIVEEEELEKKELNRLEVKEDATTYVELSINSVVGSNDPCTTKVRGELQDKDVIILIDYGATHNFVSEKLVEKLHIPTKETAHYDIILGSGAAVQGKGWLYSLGVTTMDWKNLSLTFSFEGKPVNIKGDPSLTKARVSLKNMIKCPGEKDEGFLIECRAIEVEGLNGNDYYVASMEAEKDSPIITVLKQFEYVFEWSERLPPRTDIEH</sequence>
<dbReference type="AlphaFoldDB" id="A0A5D3CJK8"/>
<dbReference type="InterPro" id="IPR021109">
    <property type="entry name" value="Peptidase_aspartic_dom_sf"/>
</dbReference>
<name>A0A5D3CJK8_CUCMM</name>
<reference evidence="1 2" key="1">
    <citation type="submission" date="2019-08" db="EMBL/GenBank/DDBJ databases">
        <title>Draft genome sequences of two oriental melons (Cucumis melo L. var makuwa).</title>
        <authorList>
            <person name="Kwon S.-Y."/>
        </authorList>
    </citation>
    <scope>NUCLEOTIDE SEQUENCE [LARGE SCALE GENOMIC DNA]</scope>
    <source>
        <strain evidence="2">cv. Chang Bougi</strain>
        <tissue evidence="1">Leaf</tissue>
    </source>
</reference>
<dbReference type="EMBL" id="SSTD01010811">
    <property type="protein sequence ID" value="TYK11378.1"/>
    <property type="molecule type" value="Genomic_DNA"/>
</dbReference>
<dbReference type="CDD" id="cd00303">
    <property type="entry name" value="retropepsin_like"/>
    <property type="match status" value="1"/>
</dbReference>
<evidence type="ECO:0000313" key="1">
    <source>
        <dbReference type="EMBL" id="TYK11378.1"/>
    </source>
</evidence>
<dbReference type="Pfam" id="PF13650">
    <property type="entry name" value="Asp_protease_2"/>
    <property type="match status" value="1"/>
</dbReference>
<comment type="caution">
    <text evidence="1">The sequence shown here is derived from an EMBL/GenBank/DDBJ whole genome shotgun (WGS) entry which is preliminary data.</text>
</comment>
<proteinExistence type="predicted"/>
<accession>A0A5D3CJK8</accession>
<protein>
    <submittedName>
        <fullName evidence="1">Ty3-gypsy retroelement transposase</fullName>
    </submittedName>
</protein>
<dbReference type="Proteomes" id="UP000321947">
    <property type="component" value="Unassembled WGS sequence"/>
</dbReference>
<organism evidence="1 2">
    <name type="scientific">Cucumis melo var. makuwa</name>
    <name type="common">Oriental melon</name>
    <dbReference type="NCBI Taxonomy" id="1194695"/>
    <lineage>
        <taxon>Eukaryota</taxon>
        <taxon>Viridiplantae</taxon>
        <taxon>Streptophyta</taxon>
        <taxon>Embryophyta</taxon>
        <taxon>Tracheophyta</taxon>
        <taxon>Spermatophyta</taxon>
        <taxon>Magnoliopsida</taxon>
        <taxon>eudicotyledons</taxon>
        <taxon>Gunneridae</taxon>
        <taxon>Pentapetalae</taxon>
        <taxon>rosids</taxon>
        <taxon>fabids</taxon>
        <taxon>Cucurbitales</taxon>
        <taxon>Cucurbitaceae</taxon>
        <taxon>Benincaseae</taxon>
        <taxon>Cucumis</taxon>
    </lineage>
</organism>